<reference evidence="1 2" key="2">
    <citation type="journal article" date="2022" name="Mol. Ecol. Resour.">
        <title>The genomes of chicory, endive, great burdock and yacon provide insights into Asteraceae paleo-polyploidization history and plant inulin production.</title>
        <authorList>
            <person name="Fan W."/>
            <person name="Wang S."/>
            <person name="Wang H."/>
            <person name="Wang A."/>
            <person name="Jiang F."/>
            <person name="Liu H."/>
            <person name="Zhao H."/>
            <person name="Xu D."/>
            <person name="Zhang Y."/>
        </authorList>
    </citation>
    <scope>NUCLEOTIDE SEQUENCE [LARGE SCALE GENOMIC DNA]</scope>
    <source>
        <strain evidence="2">cv. Punajuju</strain>
        <tissue evidence="1">Leaves</tissue>
    </source>
</reference>
<gene>
    <name evidence="1" type="ORF">L2E82_07893</name>
</gene>
<dbReference type="Proteomes" id="UP001055811">
    <property type="component" value="Linkage Group LG02"/>
</dbReference>
<reference evidence="2" key="1">
    <citation type="journal article" date="2022" name="Mol. Ecol. Resour.">
        <title>The genomes of chicory, endive, great burdock and yacon provide insights into Asteraceae palaeo-polyploidization history and plant inulin production.</title>
        <authorList>
            <person name="Fan W."/>
            <person name="Wang S."/>
            <person name="Wang H."/>
            <person name="Wang A."/>
            <person name="Jiang F."/>
            <person name="Liu H."/>
            <person name="Zhao H."/>
            <person name="Xu D."/>
            <person name="Zhang Y."/>
        </authorList>
    </citation>
    <scope>NUCLEOTIDE SEQUENCE [LARGE SCALE GENOMIC DNA]</scope>
    <source>
        <strain evidence="2">cv. Punajuju</strain>
    </source>
</reference>
<evidence type="ECO:0000313" key="2">
    <source>
        <dbReference type="Proteomes" id="UP001055811"/>
    </source>
</evidence>
<accession>A0ACB9G4S3</accession>
<comment type="caution">
    <text evidence="1">The sequence shown here is derived from an EMBL/GenBank/DDBJ whole genome shotgun (WGS) entry which is preliminary data.</text>
</comment>
<keyword evidence="2" id="KW-1185">Reference proteome</keyword>
<name>A0ACB9G4S3_CICIN</name>
<proteinExistence type="predicted"/>
<dbReference type="EMBL" id="CM042010">
    <property type="protein sequence ID" value="KAI3778529.1"/>
    <property type="molecule type" value="Genomic_DNA"/>
</dbReference>
<organism evidence="1 2">
    <name type="scientific">Cichorium intybus</name>
    <name type="common">Chicory</name>
    <dbReference type="NCBI Taxonomy" id="13427"/>
    <lineage>
        <taxon>Eukaryota</taxon>
        <taxon>Viridiplantae</taxon>
        <taxon>Streptophyta</taxon>
        <taxon>Embryophyta</taxon>
        <taxon>Tracheophyta</taxon>
        <taxon>Spermatophyta</taxon>
        <taxon>Magnoliopsida</taxon>
        <taxon>eudicotyledons</taxon>
        <taxon>Gunneridae</taxon>
        <taxon>Pentapetalae</taxon>
        <taxon>asterids</taxon>
        <taxon>campanulids</taxon>
        <taxon>Asterales</taxon>
        <taxon>Asteraceae</taxon>
        <taxon>Cichorioideae</taxon>
        <taxon>Cichorieae</taxon>
        <taxon>Cichoriinae</taxon>
        <taxon>Cichorium</taxon>
    </lineage>
</organism>
<sequence length="256" mass="29015">MEGVVEIREDYVDESFNEDEATPGEDEYVRILSGIDELEKEEMESEMTEEGEEEEEYKADLSHLLSRTCIEPEVKSSEEQIVNEHPVSKTYVQKDAQQNLQPKDTSAFSLWALAMVSSRRRARSDVDDPHTFTYVYVSSSDPILVISALGDELPKATWLVSKIGRLTAGVQYDPQFEQLGNGIPNRVFSVLFAIPRMAGYLSHWRESLNDPDTKIMRPAQLGRCPWIPLGVLSQKSFALEITSDYVSMHFALELAM</sequence>
<protein>
    <submittedName>
        <fullName evidence="1">Uncharacterized protein</fullName>
    </submittedName>
</protein>
<evidence type="ECO:0000313" key="1">
    <source>
        <dbReference type="EMBL" id="KAI3778529.1"/>
    </source>
</evidence>